<sequence>MTPDKHDSQAAAPGIGGAAAPAPLTSLEIRGRPPRGVTRKTGGCGRYAGVISTLALNWIASVRWLAVHAAPFTWPYPSASSLPSVKAGSRSVKLVVGRSSDGFFALALYGNPLCELEVFLWWSLLRPLQRYYFDLVQNAMATLKTNFCFETSHTRSQGISLRILVSLAVVLHLLDRRRDRWRGENNCKITAGGGLHFKEVATKVTGRDDVAMSRLVVGIEMGQVVESTRHNEGPSGLIFLSYTFGPNNRNHQIMQSISSEHKEEAVEVRNTALSLDGTYSFFFYVPPSADLMQFVHYGFEESGPTDEVSPRPTSSPINTPTFSEQRLFLTDFEPICEYQTARLALENIRNLSINPVQGSHSTAFISLLINGFSFNFISCTPVVDDRIAAGKQIGCRSQGDKELRGNFIENFTGRALNFKRSHPSAIGLDSTSFVVLHVQTLRLPLVSFGPSQHSAPQPTKKTEPKHSPQYRLPMALVMPPGLLLQTIAMGYELPMVLGTVNDLGIAEILSQSTESGGRMSSKDIEARCGVPASKVSRFFRFLASRGIFEEVDQEVWTHTEASRLLDSGLSSEEIARDPIRRFAKGTSIPA</sequence>
<dbReference type="EMBL" id="KN823251">
    <property type="protein sequence ID" value="KIO18915.1"/>
    <property type="molecule type" value="Genomic_DNA"/>
</dbReference>
<keyword evidence="2" id="KW-0808">Transferase</keyword>
<dbReference type="STRING" id="1051891.A0A0C3PVE7"/>
<evidence type="ECO:0000256" key="4">
    <source>
        <dbReference type="SAM" id="MobiDB-lite"/>
    </source>
</evidence>
<dbReference type="SUPFAM" id="SSF46785">
    <property type="entry name" value="Winged helix' DNA-binding domain"/>
    <property type="match status" value="1"/>
</dbReference>
<dbReference type="GO" id="GO:0046983">
    <property type="term" value="F:protein dimerization activity"/>
    <property type="evidence" value="ECO:0007669"/>
    <property type="project" value="InterPro"/>
</dbReference>
<evidence type="ECO:0000259" key="5">
    <source>
        <dbReference type="Pfam" id="PF08100"/>
    </source>
</evidence>
<evidence type="ECO:0000256" key="3">
    <source>
        <dbReference type="ARBA" id="ARBA00022691"/>
    </source>
</evidence>
<dbReference type="GO" id="GO:0032259">
    <property type="term" value="P:methylation"/>
    <property type="evidence" value="ECO:0007669"/>
    <property type="project" value="UniProtKB-KW"/>
</dbReference>
<gene>
    <name evidence="6" type="ORF">M407DRAFT_11650</name>
</gene>
<accession>A0A0C3PVE7</accession>
<dbReference type="Proteomes" id="UP000054248">
    <property type="component" value="Unassembled WGS sequence"/>
</dbReference>
<reference evidence="7" key="2">
    <citation type="submission" date="2015-01" db="EMBL/GenBank/DDBJ databases">
        <title>Evolutionary Origins and Diversification of the Mycorrhizal Mutualists.</title>
        <authorList>
            <consortium name="DOE Joint Genome Institute"/>
            <consortium name="Mycorrhizal Genomics Consortium"/>
            <person name="Kohler A."/>
            <person name="Kuo A."/>
            <person name="Nagy L.G."/>
            <person name="Floudas D."/>
            <person name="Copeland A."/>
            <person name="Barry K.W."/>
            <person name="Cichocki N."/>
            <person name="Veneault-Fourrey C."/>
            <person name="LaButti K."/>
            <person name="Lindquist E.A."/>
            <person name="Lipzen A."/>
            <person name="Lundell T."/>
            <person name="Morin E."/>
            <person name="Murat C."/>
            <person name="Riley R."/>
            <person name="Ohm R."/>
            <person name="Sun H."/>
            <person name="Tunlid A."/>
            <person name="Henrissat B."/>
            <person name="Grigoriev I.V."/>
            <person name="Hibbett D.S."/>
            <person name="Martin F."/>
        </authorList>
    </citation>
    <scope>NUCLEOTIDE SEQUENCE [LARGE SCALE GENOMIC DNA]</scope>
    <source>
        <strain evidence="7">MUT 4182</strain>
    </source>
</reference>
<protein>
    <recommendedName>
        <fullName evidence="5">O-methyltransferase dimerisation domain-containing protein</fullName>
    </recommendedName>
</protein>
<dbReference type="AlphaFoldDB" id="A0A0C3PVE7"/>
<reference evidence="6 7" key="1">
    <citation type="submission" date="2014-04" db="EMBL/GenBank/DDBJ databases">
        <authorList>
            <consortium name="DOE Joint Genome Institute"/>
            <person name="Kuo A."/>
            <person name="Girlanda M."/>
            <person name="Perotto S."/>
            <person name="Kohler A."/>
            <person name="Nagy L.G."/>
            <person name="Floudas D."/>
            <person name="Copeland A."/>
            <person name="Barry K.W."/>
            <person name="Cichocki N."/>
            <person name="Veneault-Fourrey C."/>
            <person name="LaButti K."/>
            <person name="Lindquist E.A."/>
            <person name="Lipzen A."/>
            <person name="Lundell T."/>
            <person name="Morin E."/>
            <person name="Murat C."/>
            <person name="Sun H."/>
            <person name="Tunlid A."/>
            <person name="Henrissat B."/>
            <person name="Grigoriev I.V."/>
            <person name="Hibbett D.S."/>
            <person name="Martin F."/>
            <person name="Nordberg H.P."/>
            <person name="Cantor M.N."/>
            <person name="Hua S.X."/>
        </authorList>
    </citation>
    <scope>NUCLEOTIDE SEQUENCE [LARGE SCALE GENOMIC DNA]</scope>
    <source>
        <strain evidence="6 7">MUT 4182</strain>
    </source>
</reference>
<dbReference type="InterPro" id="IPR036390">
    <property type="entry name" value="WH_DNA-bd_sf"/>
</dbReference>
<keyword evidence="1" id="KW-0489">Methyltransferase</keyword>
<dbReference type="Pfam" id="PF08100">
    <property type="entry name" value="Dimerisation"/>
    <property type="match status" value="1"/>
</dbReference>
<dbReference type="PANTHER" id="PTHR43712:SF2">
    <property type="entry name" value="O-METHYLTRANSFERASE CICE"/>
    <property type="match status" value="1"/>
</dbReference>
<name>A0A0C3PVE7_9AGAM</name>
<keyword evidence="3" id="KW-0949">S-adenosyl-L-methionine</keyword>
<dbReference type="HOGENOM" id="CLU_462464_0_0_1"/>
<evidence type="ECO:0000313" key="7">
    <source>
        <dbReference type="Proteomes" id="UP000054248"/>
    </source>
</evidence>
<dbReference type="InterPro" id="IPR012967">
    <property type="entry name" value="COMT_dimerisation"/>
</dbReference>
<feature type="domain" description="O-methyltransferase dimerisation" evidence="5">
    <location>
        <begin position="488"/>
        <end position="565"/>
    </location>
</feature>
<feature type="compositionally biased region" description="Low complexity" evidence="4">
    <location>
        <begin position="10"/>
        <end position="21"/>
    </location>
</feature>
<proteinExistence type="predicted"/>
<keyword evidence="7" id="KW-1185">Reference proteome</keyword>
<dbReference type="GO" id="GO:0008168">
    <property type="term" value="F:methyltransferase activity"/>
    <property type="evidence" value="ECO:0007669"/>
    <property type="project" value="UniProtKB-KW"/>
</dbReference>
<evidence type="ECO:0000256" key="1">
    <source>
        <dbReference type="ARBA" id="ARBA00022603"/>
    </source>
</evidence>
<dbReference type="InterPro" id="IPR036388">
    <property type="entry name" value="WH-like_DNA-bd_sf"/>
</dbReference>
<organism evidence="6 7">
    <name type="scientific">Tulasnella calospora MUT 4182</name>
    <dbReference type="NCBI Taxonomy" id="1051891"/>
    <lineage>
        <taxon>Eukaryota</taxon>
        <taxon>Fungi</taxon>
        <taxon>Dikarya</taxon>
        <taxon>Basidiomycota</taxon>
        <taxon>Agaricomycotina</taxon>
        <taxon>Agaricomycetes</taxon>
        <taxon>Cantharellales</taxon>
        <taxon>Tulasnellaceae</taxon>
        <taxon>Tulasnella</taxon>
    </lineage>
</organism>
<dbReference type="Gene3D" id="1.10.10.10">
    <property type="entry name" value="Winged helix-like DNA-binding domain superfamily/Winged helix DNA-binding domain"/>
    <property type="match status" value="1"/>
</dbReference>
<feature type="region of interest" description="Disordered" evidence="4">
    <location>
        <begin position="1"/>
        <end position="21"/>
    </location>
</feature>
<evidence type="ECO:0000256" key="2">
    <source>
        <dbReference type="ARBA" id="ARBA00022679"/>
    </source>
</evidence>
<evidence type="ECO:0000313" key="6">
    <source>
        <dbReference type="EMBL" id="KIO18915.1"/>
    </source>
</evidence>
<dbReference type="OrthoDB" id="2410195at2759"/>
<dbReference type="PANTHER" id="PTHR43712">
    <property type="entry name" value="PUTATIVE (AFU_ORTHOLOGUE AFUA_4G14580)-RELATED"/>
    <property type="match status" value="1"/>
</dbReference>